<feature type="non-terminal residue" evidence="1">
    <location>
        <position position="1"/>
    </location>
</feature>
<organism evidence="1 2">
    <name type="scientific">Taxus chinensis</name>
    <name type="common">Chinese yew</name>
    <name type="synonym">Taxus wallichiana var. chinensis</name>
    <dbReference type="NCBI Taxonomy" id="29808"/>
    <lineage>
        <taxon>Eukaryota</taxon>
        <taxon>Viridiplantae</taxon>
        <taxon>Streptophyta</taxon>
        <taxon>Embryophyta</taxon>
        <taxon>Tracheophyta</taxon>
        <taxon>Spermatophyta</taxon>
        <taxon>Pinopsida</taxon>
        <taxon>Pinidae</taxon>
        <taxon>Conifers II</taxon>
        <taxon>Cupressales</taxon>
        <taxon>Taxaceae</taxon>
        <taxon>Taxus</taxon>
    </lineage>
</organism>
<feature type="non-terminal residue" evidence="1">
    <location>
        <position position="54"/>
    </location>
</feature>
<dbReference type="Proteomes" id="UP000824469">
    <property type="component" value="Unassembled WGS sequence"/>
</dbReference>
<protein>
    <submittedName>
        <fullName evidence="1">Uncharacterized protein</fullName>
    </submittedName>
</protein>
<dbReference type="EMBL" id="JAHRHJ020000006">
    <property type="protein sequence ID" value="KAH9310539.1"/>
    <property type="molecule type" value="Genomic_DNA"/>
</dbReference>
<sequence length="54" mass="5710">VYVIYALGDDVNVETGSYIDVGMIIFVDTVEDKGVGVVIDVGMCDKGVEIGVDI</sequence>
<reference evidence="1 2" key="1">
    <citation type="journal article" date="2021" name="Nat. Plants">
        <title>The Taxus genome provides insights into paclitaxel biosynthesis.</title>
        <authorList>
            <person name="Xiong X."/>
            <person name="Gou J."/>
            <person name="Liao Q."/>
            <person name="Li Y."/>
            <person name="Zhou Q."/>
            <person name="Bi G."/>
            <person name="Li C."/>
            <person name="Du R."/>
            <person name="Wang X."/>
            <person name="Sun T."/>
            <person name="Guo L."/>
            <person name="Liang H."/>
            <person name="Lu P."/>
            <person name="Wu Y."/>
            <person name="Zhang Z."/>
            <person name="Ro D.K."/>
            <person name="Shang Y."/>
            <person name="Huang S."/>
            <person name="Yan J."/>
        </authorList>
    </citation>
    <scope>NUCLEOTIDE SEQUENCE [LARGE SCALE GENOMIC DNA]</scope>
    <source>
        <strain evidence="1">Ta-2019</strain>
    </source>
</reference>
<accession>A0AA38FUA7</accession>
<keyword evidence="2" id="KW-1185">Reference proteome</keyword>
<evidence type="ECO:0000313" key="1">
    <source>
        <dbReference type="EMBL" id="KAH9310539.1"/>
    </source>
</evidence>
<dbReference type="AlphaFoldDB" id="A0AA38FUA7"/>
<proteinExistence type="predicted"/>
<evidence type="ECO:0000313" key="2">
    <source>
        <dbReference type="Proteomes" id="UP000824469"/>
    </source>
</evidence>
<gene>
    <name evidence="1" type="ORF">KI387_025574</name>
</gene>
<name>A0AA38FUA7_TAXCH</name>
<comment type="caution">
    <text evidence="1">The sequence shown here is derived from an EMBL/GenBank/DDBJ whole genome shotgun (WGS) entry which is preliminary data.</text>
</comment>